<protein>
    <submittedName>
        <fullName evidence="7">PKS-NRPS hybrid synthetase</fullName>
    </submittedName>
</protein>
<dbReference type="Pfam" id="PF03101">
    <property type="entry name" value="FAR1"/>
    <property type="match status" value="1"/>
</dbReference>
<gene>
    <name evidence="7" type="ORF">Focb16_v006087</name>
</gene>
<evidence type="ECO:0000256" key="3">
    <source>
        <dbReference type="PROSITE-ProRule" id="PRU00023"/>
    </source>
</evidence>
<dbReference type="Pfam" id="PF10551">
    <property type="entry name" value="MULE"/>
    <property type="match status" value="1"/>
</dbReference>
<feature type="repeat" description="ANK" evidence="3">
    <location>
        <begin position="420"/>
        <end position="452"/>
    </location>
</feature>
<dbReference type="PANTHER" id="PTHR24123">
    <property type="entry name" value="ANKYRIN REPEAT-CONTAINING"/>
    <property type="match status" value="1"/>
</dbReference>
<feature type="repeat" description="ANK" evidence="3">
    <location>
        <begin position="453"/>
        <end position="485"/>
    </location>
</feature>
<proteinExistence type="predicted"/>
<feature type="repeat" description="ANK" evidence="3">
    <location>
        <begin position="288"/>
        <end position="320"/>
    </location>
</feature>
<feature type="repeat" description="ANK" evidence="3">
    <location>
        <begin position="123"/>
        <end position="155"/>
    </location>
</feature>
<evidence type="ECO:0000256" key="4">
    <source>
        <dbReference type="SAM" id="MobiDB-lite"/>
    </source>
</evidence>
<name>A0A559LJI6_FUSOC</name>
<feature type="repeat" description="ANK" evidence="3">
    <location>
        <begin position="255"/>
        <end position="287"/>
    </location>
</feature>
<evidence type="ECO:0000259" key="6">
    <source>
        <dbReference type="Pfam" id="PF10551"/>
    </source>
</evidence>
<dbReference type="Pfam" id="PF12796">
    <property type="entry name" value="Ank_2"/>
    <property type="match status" value="4"/>
</dbReference>
<feature type="region of interest" description="Disordered" evidence="4">
    <location>
        <begin position="510"/>
        <end position="549"/>
    </location>
</feature>
<feature type="compositionally biased region" description="Pro residues" evidence="4">
    <location>
        <begin position="722"/>
        <end position="732"/>
    </location>
</feature>
<feature type="repeat" description="ANK" evidence="3">
    <location>
        <begin position="324"/>
        <end position="353"/>
    </location>
</feature>
<organism evidence="7 8">
    <name type="scientific">Fusarium oxysporum f. sp. cubense</name>
    <dbReference type="NCBI Taxonomy" id="61366"/>
    <lineage>
        <taxon>Eukaryota</taxon>
        <taxon>Fungi</taxon>
        <taxon>Dikarya</taxon>
        <taxon>Ascomycota</taxon>
        <taxon>Pezizomycotina</taxon>
        <taxon>Sordariomycetes</taxon>
        <taxon>Hypocreomycetidae</taxon>
        <taxon>Hypocreales</taxon>
        <taxon>Nectriaceae</taxon>
        <taxon>Fusarium</taxon>
        <taxon>Fusarium oxysporum species complex</taxon>
    </lineage>
</organism>
<dbReference type="InterPro" id="IPR002110">
    <property type="entry name" value="Ankyrin_rpt"/>
</dbReference>
<dbReference type="Gene3D" id="1.25.40.20">
    <property type="entry name" value="Ankyrin repeat-containing domain"/>
    <property type="match status" value="3"/>
</dbReference>
<feature type="compositionally biased region" description="Low complexity" evidence="4">
    <location>
        <begin position="1393"/>
        <end position="1410"/>
    </location>
</feature>
<accession>A0A559LJI6</accession>
<comment type="caution">
    <text evidence="7">The sequence shown here is derived from an EMBL/GenBank/DDBJ whole genome shotgun (WGS) entry which is preliminary data.</text>
</comment>
<reference evidence="7 8" key="1">
    <citation type="journal article" date="2019" name="Microbiol. Resour. Announc.">
        <title>High-quality draft genome sequence of Fusarium oxysporum f. sp. cubense strain 160527, a causal agent of Panama disease.</title>
        <authorList>
            <person name="Asai S."/>
            <person name="Ayukawa Y."/>
            <person name="Gan P."/>
            <person name="Masuda S."/>
            <person name="Komatsu K."/>
            <person name="Shirasu K."/>
            <person name="Arie T."/>
        </authorList>
    </citation>
    <scope>NUCLEOTIDE SEQUENCE [LARGE SCALE GENOMIC DNA]</scope>
    <source>
        <strain evidence="7 8">160527</strain>
    </source>
</reference>
<dbReference type="PROSITE" id="PS50088">
    <property type="entry name" value="ANK_REPEAT"/>
    <property type="match status" value="11"/>
</dbReference>
<keyword evidence="2 3" id="KW-0040">ANK repeat</keyword>
<evidence type="ECO:0000259" key="5">
    <source>
        <dbReference type="Pfam" id="PF03101"/>
    </source>
</evidence>
<feature type="repeat" description="ANK" evidence="3">
    <location>
        <begin position="189"/>
        <end position="221"/>
    </location>
</feature>
<feature type="region of interest" description="Disordered" evidence="4">
    <location>
        <begin position="594"/>
        <end position="632"/>
    </location>
</feature>
<sequence length="1454" mass="160408">MAIGALKKKFSSHWLDCECRFRMLLNKSLYQSSAGGYACIVRLLLDKSADPDAQIGRFGTALQAASLYGRERVVQLLLERNASVNLHDGRFAAAIQLASANGHEKITQLLADRDADVDAQGGGFATALQSSAANGHGKIVQLLLHKGANINARGRGYGTALQAAAAQGHENIVRILLDRHPDLDAQDEKFATALQLASTKGHDRIVALLLHHGANVNAQNRRFPTALQLASLHGHGGIITLLINKKADINANGGGYATALQLASLHGHESIVNYLINKGADLNARGGGHPTSLQAASANGHEKIVQLLVEGGADINAHCVWYTTALHVASTKGYKTIVQCLLDNNADVNAQSEWFATALQAASANGHEEIAQLLISKGADVNAQGGGIPTALQIASLHGHDKVVELLLKNDANVDAQDKRFAAALILASSEGHGSIVELLLDYGAHIDAQGQGHATALHLASSKGHEKVVRTLLRRNADALPRDTGCETALQRTSLYGHKKIVQRLLHKSADGNAQGGTRLPECSPPLLTDRPQSATSTATSIDQYYGDGDEDALGNLFESYPQAFSSFPQPHGSQGLHEPSWELRFDHEIHLSNNFPSGQTRSQRIRTPIPGPETDLPLSSSPPQSTQRPPIATRAEFESALKLVREVIGEEKRLTIELARSYERVRQWRERWGWSPLNSDAYESPPPYSPPRGRSVQSPQASSPPPVVRSSPVEQSSSPTPDPIPNPPIPGDAAPSAEALFECVNTFAKGHGFGIVRRNAYSYKGRKLRYSFQCDRFGEPRPTEGVGIRQRKSRKCGCKWMVVAEALEEDKWLLRQHLNPEHSQHNHGRSIGPSAHPSHRSLTTPIRATVESTSRRVGIRARDVLAVVREQHPESVLTRKDIYNARSLINRDKFDGYTPTAALIKLFDEREIPYLVKWADDNPNRLLGLVWTFPYCLQMWKRFPEVISFDNTYNTNRFKLPLFQATGQTCLGSVFNAAFGLIDNERREGFQFLSESIRQLAEQHSIRQPDIIITDFDDSMKAALNDQFPGVQQQLCIHHINSNVLLRSKQKWIKDCSQDSSSSSSLDGSDREAPAPQTQAELSPKDRQFIHAPTAEVIPHSYRGVLMMWKLVLFAETEEAHEKAWVNLCREFDDQRTILRYLHGTYMPVSAQWARCFIRKYRNFGIRVTSGTEASNNNVKSYLLNGMSHLYRLVEAIQEMIRDQERDFAHASAEDEVLTAREYLGSSSEYLGELRTTISSKGLGLITKQYRLAKKAMPTGKNPLPDPLGDCGEDCSVSVELGIPCCHKIYSKIGSGTPFAKWDVHPRWRLRESTSRDPYRRILDPKIATALRGRPKNTTQVVPTRLAIGTSSQSSVQPVSKPASQASRRRRGRLPGSRNKSTLARLALEESQQASPSSQPQTRSQSATLGGGRTTGIRASGRRTQPSIRRRRSQWEMVESDEEVLSCITVRK</sequence>
<evidence type="ECO:0000313" key="8">
    <source>
        <dbReference type="Proteomes" id="UP000320707"/>
    </source>
</evidence>
<dbReference type="PANTHER" id="PTHR24123:SF33">
    <property type="entry name" value="PROTEIN HOS4"/>
    <property type="match status" value="1"/>
</dbReference>
<feature type="domain" description="FAR1" evidence="5">
    <location>
        <begin position="747"/>
        <end position="829"/>
    </location>
</feature>
<feature type="compositionally biased region" description="Low complexity" evidence="4">
    <location>
        <begin position="710"/>
        <end position="721"/>
    </location>
</feature>
<dbReference type="EMBL" id="SRMI01000003">
    <property type="protein sequence ID" value="TVY74445.1"/>
    <property type="molecule type" value="Genomic_DNA"/>
</dbReference>
<feature type="region of interest" description="Disordered" evidence="4">
    <location>
        <begin position="823"/>
        <end position="849"/>
    </location>
</feature>
<evidence type="ECO:0000313" key="7">
    <source>
        <dbReference type="EMBL" id="TVY74445.1"/>
    </source>
</evidence>
<dbReference type="InterPro" id="IPR018289">
    <property type="entry name" value="MULE_transposase_dom"/>
</dbReference>
<dbReference type="InterPro" id="IPR004330">
    <property type="entry name" value="FAR1_DNA_bnd_dom"/>
</dbReference>
<evidence type="ECO:0000256" key="1">
    <source>
        <dbReference type="ARBA" id="ARBA00022737"/>
    </source>
</evidence>
<feature type="compositionally biased region" description="Low complexity" evidence="4">
    <location>
        <begin position="1353"/>
        <end position="1367"/>
    </location>
</feature>
<feature type="region of interest" description="Disordered" evidence="4">
    <location>
        <begin position="1332"/>
        <end position="1438"/>
    </location>
</feature>
<dbReference type="InterPro" id="IPR036770">
    <property type="entry name" value="Ankyrin_rpt-contain_sf"/>
</dbReference>
<feature type="repeat" description="ANK" evidence="3">
    <location>
        <begin position="357"/>
        <end position="386"/>
    </location>
</feature>
<feature type="repeat" description="ANK" evidence="3">
    <location>
        <begin position="390"/>
        <end position="419"/>
    </location>
</feature>
<evidence type="ECO:0000256" key="2">
    <source>
        <dbReference type="ARBA" id="ARBA00023043"/>
    </source>
</evidence>
<feature type="region of interest" description="Disordered" evidence="4">
    <location>
        <begin position="681"/>
        <end position="735"/>
    </location>
</feature>
<dbReference type="SUPFAM" id="SSF48403">
    <property type="entry name" value="Ankyrin repeat"/>
    <property type="match status" value="2"/>
</dbReference>
<keyword evidence="1" id="KW-0677">Repeat</keyword>
<feature type="compositionally biased region" description="Polar residues" evidence="4">
    <location>
        <begin position="532"/>
        <end position="544"/>
    </location>
</feature>
<feature type="compositionally biased region" description="Low complexity" evidence="4">
    <location>
        <begin position="618"/>
        <end position="632"/>
    </location>
</feature>
<feature type="region of interest" description="Disordered" evidence="4">
    <location>
        <begin position="1061"/>
        <end position="1088"/>
    </location>
</feature>
<dbReference type="SMART" id="SM00248">
    <property type="entry name" value="ANK"/>
    <property type="match status" value="15"/>
</dbReference>
<dbReference type="PROSITE" id="PS50297">
    <property type="entry name" value="ANK_REP_REGION"/>
    <property type="match status" value="10"/>
</dbReference>
<dbReference type="Proteomes" id="UP000320707">
    <property type="component" value="Unassembled WGS sequence"/>
</dbReference>
<feature type="compositionally biased region" description="Polar residues" evidence="4">
    <location>
        <begin position="594"/>
        <end position="604"/>
    </location>
</feature>
<dbReference type="Pfam" id="PF00023">
    <property type="entry name" value="Ank"/>
    <property type="match status" value="2"/>
</dbReference>
<feature type="repeat" description="ANK" evidence="3">
    <location>
        <begin position="57"/>
        <end position="89"/>
    </location>
</feature>
<feature type="repeat" description="ANK" evidence="3">
    <location>
        <begin position="159"/>
        <end position="188"/>
    </location>
</feature>
<dbReference type="InterPro" id="IPR051165">
    <property type="entry name" value="Multifunctional_ANK_Repeat"/>
</dbReference>
<feature type="domain" description="MULE transposase" evidence="6">
    <location>
        <begin position="948"/>
        <end position="1045"/>
    </location>
</feature>